<dbReference type="SUPFAM" id="SSF54403">
    <property type="entry name" value="Cystatin/monellin"/>
    <property type="match status" value="2"/>
</dbReference>
<dbReference type="GO" id="GO:0072562">
    <property type="term" value="C:blood microparticle"/>
    <property type="evidence" value="ECO:0007669"/>
    <property type="project" value="TreeGrafter"/>
</dbReference>
<feature type="domain" description="Cystatin" evidence="5">
    <location>
        <begin position="163"/>
        <end position="221"/>
    </location>
</feature>
<organism evidence="6 7">
    <name type="scientific">Mugilogobius chulae</name>
    <name type="common">yellowstripe goby</name>
    <dbReference type="NCBI Taxonomy" id="88201"/>
    <lineage>
        <taxon>Eukaryota</taxon>
        <taxon>Metazoa</taxon>
        <taxon>Chordata</taxon>
        <taxon>Craniata</taxon>
        <taxon>Vertebrata</taxon>
        <taxon>Euteleostomi</taxon>
        <taxon>Actinopterygii</taxon>
        <taxon>Neopterygii</taxon>
        <taxon>Teleostei</taxon>
        <taxon>Neoteleostei</taxon>
        <taxon>Acanthomorphata</taxon>
        <taxon>Gobiaria</taxon>
        <taxon>Gobiiformes</taxon>
        <taxon>Gobioidei</taxon>
        <taxon>Gobiidae</taxon>
        <taxon>Gobionellinae</taxon>
        <taxon>Mugilogobius</taxon>
    </lineage>
</organism>
<protein>
    <recommendedName>
        <fullName evidence="5">Cystatin domain-containing protein</fullName>
    </recommendedName>
</protein>
<accession>A0AAW0PX86</accession>
<dbReference type="CDD" id="cd00042">
    <property type="entry name" value="CY"/>
    <property type="match status" value="1"/>
</dbReference>
<sequence>MPLYRLFFGHNRRICTGNLKMGRALGLCALVLLQITIALSAEVLIFCDDPTVSKAVTSALTKFNQGMMTGNKLALFQVTFASKAENGSYWLKFTTRRSNCSASDDTPWTDCDYLHIDKEPIKCNATVHMNETDTDTEHVECQIEDLSTSGKADCLGCPEDIDENGPATRQVVAGFRFKFKFDMRRTNCAKAEHKELHELCEFDQDNIEFANCNSTVDMAPWRQEVPNVHLECGTGQMPPTFLRRRPTGWSPLRNFFMAQPTESPQTPDMTAAPKVKKGKGSGKEESSEEDLVKPSIAPDDSPFHCPSKTWKPFVPVHDGSSVNKAAPQDPPAVGAFSDVDLLG</sequence>
<name>A0AAW0PX86_9GOBI</name>
<evidence type="ECO:0000256" key="3">
    <source>
        <dbReference type="ARBA" id="ARBA00023180"/>
    </source>
</evidence>
<evidence type="ECO:0000256" key="2">
    <source>
        <dbReference type="ARBA" id="ARBA00023157"/>
    </source>
</evidence>
<dbReference type="GO" id="GO:0007204">
    <property type="term" value="P:positive regulation of cytosolic calcium ion concentration"/>
    <property type="evidence" value="ECO:0007669"/>
    <property type="project" value="TreeGrafter"/>
</dbReference>
<feature type="domain" description="Cystatin" evidence="5">
    <location>
        <begin position="48"/>
        <end position="129"/>
    </location>
</feature>
<evidence type="ECO:0000256" key="4">
    <source>
        <dbReference type="SAM" id="MobiDB-lite"/>
    </source>
</evidence>
<keyword evidence="1" id="KW-0732">Signal</keyword>
<dbReference type="GO" id="GO:0030195">
    <property type="term" value="P:negative regulation of blood coagulation"/>
    <property type="evidence" value="ECO:0007669"/>
    <property type="project" value="TreeGrafter"/>
</dbReference>
<reference evidence="7" key="1">
    <citation type="submission" date="2024-04" db="EMBL/GenBank/DDBJ databases">
        <title>Salinicola lusitanus LLJ914,a marine bacterium isolated from the Okinawa Trough.</title>
        <authorList>
            <person name="Li J."/>
        </authorList>
    </citation>
    <scope>NUCLEOTIDE SEQUENCE [LARGE SCALE GENOMIC DNA]</scope>
</reference>
<keyword evidence="7" id="KW-1185">Reference proteome</keyword>
<dbReference type="InterPro" id="IPR000010">
    <property type="entry name" value="Cystatin_dom"/>
</dbReference>
<dbReference type="Gene3D" id="3.10.450.10">
    <property type="match status" value="2"/>
</dbReference>
<dbReference type="InterPro" id="IPR050735">
    <property type="entry name" value="Kininogen_Fetuin_HRG"/>
</dbReference>
<dbReference type="EMBL" id="JBBPFD010000002">
    <property type="protein sequence ID" value="KAK7939304.1"/>
    <property type="molecule type" value="Genomic_DNA"/>
</dbReference>
<evidence type="ECO:0000256" key="1">
    <source>
        <dbReference type="ARBA" id="ARBA00022729"/>
    </source>
</evidence>
<dbReference type="GO" id="GO:0004869">
    <property type="term" value="F:cysteine-type endopeptidase inhibitor activity"/>
    <property type="evidence" value="ECO:0007669"/>
    <property type="project" value="InterPro"/>
</dbReference>
<dbReference type="Proteomes" id="UP001460270">
    <property type="component" value="Unassembled WGS sequence"/>
</dbReference>
<dbReference type="AlphaFoldDB" id="A0AAW0PX86"/>
<gene>
    <name evidence="6" type="ORF">WMY93_002630</name>
</gene>
<feature type="region of interest" description="Disordered" evidence="4">
    <location>
        <begin position="258"/>
        <end position="343"/>
    </location>
</feature>
<comment type="caution">
    <text evidence="6">The sequence shown here is derived from an EMBL/GenBank/DDBJ whole genome shotgun (WGS) entry which is preliminary data.</text>
</comment>
<keyword evidence="2" id="KW-1015">Disulfide bond</keyword>
<evidence type="ECO:0000259" key="5">
    <source>
        <dbReference type="Pfam" id="PF00031"/>
    </source>
</evidence>
<dbReference type="Pfam" id="PF00031">
    <property type="entry name" value="Cystatin"/>
    <property type="match status" value="2"/>
</dbReference>
<keyword evidence="3" id="KW-0325">Glycoprotein</keyword>
<proteinExistence type="predicted"/>
<dbReference type="InterPro" id="IPR046350">
    <property type="entry name" value="Cystatin_sf"/>
</dbReference>
<evidence type="ECO:0000313" key="6">
    <source>
        <dbReference type="EMBL" id="KAK7939304.1"/>
    </source>
</evidence>
<evidence type="ECO:0000313" key="7">
    <source>
        <dbReference type="Proteomes" id="UP001460270"/>
    </source>
</evidence>
<dbReference type="PANTHER" id="PTHR13814:SF12">
    <property type="entry name" value="KININOGEN-1"/>
    <property type="match status" value="1"/>
</dbReference>
<dbReference type="PANTHER" id="PTHR13814">
    <property type="entry name" value="FETUIN"/>
    <property type="match status" value="1"/>
</dbReference>